<dbReference type="RefSeq" id="WP_103309871.1">
    <property type="nucleotide sequence ID" value="NZ_PPPD01000001.1"/>
</dbReference>
<dbReference type="Proteomes" id="UP000236379">
    <property type="component" value="Unassembled WGS sequence"/>
</dbReference>
<organism evidence="1 2">
    <name type="scientific">Deinococcus koreensis</name>
    <dbReference type="NCBI Taxonomy" id="2054903"/>
    <lineage>
        <taxon>Bacteria</taxon>
        <taxon>Thermotogati</taxon>
        <taxon>Deinococcota</taxon>
        <taxon>Deinococci</taxon>
        <taxon>Deinococcales</taxon>
        <taxon>Deinococcaceae</taxon>
        <taxon>Deinococcus</taxon>
    </lineage>
</organism>
<protein>
    <submittedName>
        <fullName evidence="1">Uncharacterized protein</fullName>
    </submittedName>
</protein>
<dbReference type="AlphaFoldDB" id="A0A2K3UUY6"/>
<dbReference type="InterPro" id="IPR043519">
    <property type="entry name" value="NT_sf"/>
</dbReference>
<dbReference type="OrthoDB" id="383876at2"/>
<reference evidence="1 2" key="1">
    <citation type="submission" date="2018-01" db="EMBL/GenBank/DDBJ databases">
        <title>Deinococcus koreensis sp. nov., a radiation-resistant bacterium isolated from river water.</title>
        <authorList>
            <person name="Choi A."/>
        </authorList>
    </citation>
    <scope>NUCLEOTIDE SEQUENCE [LARGE SCALE GENOMIC DNA]</scope>
    <source>
        <strain evidence="1 2">SJW1-2</strain>
    </source>
</reference>
<comment type="caution">
    <text evidence="1">The sequence shown here is derived from an EMBL/GenBank/DDBJ whole genome shotgun (WGS) entry which is preliminary data.</text>
</comment>
<sequence length="266" mass="28941">MPTTPAALLERLNAIAAALERSRRALALIGLGSVGSELERLDRWSDLDFFVIARPGERDWFIQTADWLQGAAPLAYTFRNTPDGSKVLFQDGIYAEFAVFGPQQLPELPLWGARLVWAAPDFPQGQLPQAAAPGSPPATERAHHLGEALTNLLVGLGRFWRGERLSALKFVQEDALGHVLALDADRAERAAKGAPGADAFGLERRFEQRYPEVARLLPAFAPGYGETPQAALALLEHLERHEEVPPAMSCAIREAAQPPNLQSGPC</sequence>
<proteinExistence type="predicted"/>
<evidence type="ECO:0000313" key="1">
    <source>
        <dbReference type="EMBL" id="PNY80348.1"/>
    </source>
</evidence>
<evidence type="ECO:0000313" key="2">
    <source>
        <dbReference type="Proteomes" id="UP000236379"/>
    </source>
</evidence>
<accession>A0A2K3UUY6</accession>
<dbReference type="Gene3D" id="3.30.460.10">
    <property type="entry name" value="Beta Polymerase, domain 2"/>
    <property type="match status" value="1"/>
</dbReference>
<gene>
    <name evidence="1" type="ORF">CVO96_02290</name>
</gene>
<dbReference type="EMBL" id="PPPD01000001">
    <property type="protein sequence ID" value="PNY80348.1"/>
    <property type="molecule type" value="Genomic_DNA"/>
</dbReference>
<name>A0A2K3UUY6_9DEIO</name>
<keyword evidence="2" id="KW-1185">Reference proteome</keyword>